<dbReference type="Proteomes" id="UP001497602">
    <property type="component" value="Unassembled WGS sequence"/>
</dbReference>
<feature type="coiled-coil region" evidence="1">
    <location>
        <begin position="59"/>
        <end position="94"/>
    </location>
</feature>
<sequence length="330" mass="37801">MKKTNYYKYIWLFVILLMLGCQKENDVVIEQEIIENSDIQNATDFENDVFVDGVNQTFLEETGMTVEELEKMVAEEVEQEKAKFEQELEKQAKIFTLNNDAAKGGFTYDKNELAGAIGYLLWDIKQNAKKYFAASISSQSNNLTLKLGLSEQLLKNAVAKFPALRKHSNKQKVDLYGFSLESITTSGGTNVIIKFKGNARYRHYIKFFGKYRRVLDRTGSAHVELPLHFNTAVNKIEAGTLKVSKIKIKNKFIDIVFLFKSTIIKLIINKFVVIKKNIDMDISYNFISKVYVNFDAIYKSSGKIFFQFKIKNPTVVNTIKDLLKLVGIIL</sequence>
<organism evidence="2 3">
    <name type="scientific">Tenacibaculum vairaonense</name>
    <dbReference type="NCBI Taxonomy" id="3137860"/>
    <lineage>
        <taxon>Bacteria</taxon>
        <taxon>Pseudomonadati</taxon>
        <taxon>Bacteroidota</taxon>
        <taxon>Flavobacteriia</taxon>
        <taxon>Flavobacteriales</taxon>
        <taxon>Flavobacteriaceae</taxon>
        <taxon>Tenacibaculum</taxon>
    </lineage>
</organism>
<name>A0ABP1FG20_9FLAO</name>
<dbReference type="PROSITE" id="PS51257">
    <property type="entry name" value="PROKAR_LIPOPROTEIN"/>
    <property type="match status" value="1"/>
</dbReference>
<evidence type="ECO:0000313" key="3">
    <source>
        <dbReference type="Proteomes" id="UP001497602"/>
    </source>
</evidence>
<keyword evidence="3" id="KW-1185">Reference proteome</keyword>
<comment type="caution">
    <text evidence="2">The sequence shown here is derived from an EMBL/GenBank/DDBJ whole genome shotgun (WGS) entry which is preliminary data.</text>
</comment>
<evidence type="ECO:0000313" key="2">
    <source>
        <dbReference type="EMBL" id="CAL2107194.1"/>
    </source>
</evidence>
<dbReference type="EMBL" id="CAXJRC010000033">
    <property type="protein sequence ID" value="CAL2107194.1"/>
    <property type="molecule type" value="Genomic_DNA"/>
</dbReference>
<evidence type="ECO:0000256" key="1">
    <source>
        <dbReference type="SAM" id="Coils"/>
    </source>
</evidence>
<accession>A0ABP1FG20</accession>
<protein>
    <recommendedName>
        <fullName evidence="4">Lipoprotein</fullName>
    </recommendedName>
</protein>
<keyword evidence="1" id="KW-0175">Coiled coil</keyword>
<proteinExistence type="predicted"/>
<dbReference type="RefSeq" id="WP_348704879.1">
    <property type="nucleotide sequence ID" value="NZ_CAXIYA010000022.1"/>
</dbReference>
<reference evidence="2 3" key="1">
    <citation type="submission" date="2024-05" db="EMBL/GenBank/DDBJ databases">
        <authorList>
            <person name="Duchaud E."/>
        </authorList>
    </citation>
    <scope>NUCLEOTIDE SEQUENCE [LARGE SCALE GENOMIC DNA]</scope>
    <source>
        <strain evidence="2">Ena-SAMPLE-TAB-13-05-2024-13:56:06:370-140305</strain>
    </source>
</reference>
<evidence type="ECO:0008006" key="4">
    <source>
        <dbReference type="Google" id="ProtNLM"/>
    </source>
</evidence>
<gene>
    <name evidence="2" type="ORF">T190115A13A_30040</name>
</gene>